<feature type="compositionally biased region" description="Polar residues" evidence="2">
    <location>
        <begin position="156"/>
        <end position="173"/>
    </location>
</feature>
<evidence type="ECO:0000313" key="4">
    <source>
        <dbReference type="Proteomes" id="UP000008225"/>
    </source>
</evidence>
<comment type="similarity">
    <text evidence="1">Belongs to the TCP10 family.</text>
</comment>
<reference evidence="3" key="3">
    <citation type="submission" date="2025-09" db="UniProtKB">
        <authorList>
            <consortium name="Ensembl"/>
        </authorList>
    </citation>
    <scope>IDENTIFICATION</scope>
</reference>
<dbReference type="Ensembl" id="ENSCJAT00000024939.5">
    <property type="protein sequence ID" value="ENSCJAP00000023574.5"/>
    <property type="gene ID" value="ENSCJAG00000080705.1"/>
</dbReference>
<name>F7I1J1_CALJA</name>
<dbReference type="GeneTree" id="ENSGT00530000063927"/>
<dbReference type="Gene3D" id="2.60.450.20">
    <property type="match status" value="1"/>
</dbReference>
<feature type="compositionally biased region" description="Polar residues" evidence="2">
    <location>
        <begin position="1"/>
        <end position="11"/>
    </location>
</feature>
<dbReference type="PANTHER" id="PTHR10331:SF25">
    <property type="entry name" value="T-COMPLEX PROTEIN 10A-RELATED"/>
    <property type="match status" value="1"/>
</dbReference>
<dbReference type="Bgee" id="ENSCJAG00000047430">
    <property type="expression patterns" value="Expressed in cerebellum"/>
</dbReference>
<dbReference type="PANTHER" id="PTHR10331">
    <property type="entry name" value="T COMPLEX PROTEIN 10"/>
    <property type="match status" value="1"/>
</dbReference>
<dbReference type="OMA" id="AQWSVAH"/>
<feature type="region of interest" description="Disordered" evidence="2">
    <location>
        <begin position="1"/>
        <end position="63"/>
    </location>
</feature>
<accession>F7I1J1</accession>
<evidence type="ECO:0000256" key="1">
    <source>
        <dbReference type="ARBA" id="ARBA00005627"/>
    </source>
</evidence>
<reference evidence="3" key="2">
    <citation type="submission" date="2025-08" db="UniProtKB">
        <authorList>
            <consortium name="Ensembl"/>
        </authorList>
    </citation>
    <scope>IDENTIFICATION</scope>
</reference>
<feature type="compositionally biased region" description="Low complexity" evidence="2">
    <location>
        <begin position="216"/>
        <end position="227"/>
    </location>
</feature>
<feature type="compositionally biased region" description="Polar residues" evidence="2">
    <location>
        <begin position="182"/>
        <end position="206"/>
    </location>
</feature>
<reference evidence="3" key="1">
    <citation type="submission" date="2009-03" db="EMBL/GenBank/DDBJ databases">
        <authorList>
            <person name="Warren W."/>
            <person name="Ye L."/>
            <person name="Minx P."/>
            <person name="Worley K."/>
            <person name="Gibbs R."/>
            <person name="Wilson R.K."/>
        </authorList>
    </citation>
    <scope>NUCLEOTIDE SEQUENCE [LARGE SCALE GENOMIC DNA]</scope>
</reference>
<sequence>MSRSWQTSASATRMLEGQLEAGEPKEDTHPEDPCPGAAPDTEKTAVAAEVPREDSNAGEMPPLHQQITRLDQELGRQESLWADVHRKLQSHIDALRKQNLELREELRALVRPQWKAEKPAASPHAGRGLHTLALEPAFEISPLSADEEKKLKYTGRKSQSATLLAQRSSSNNLAPPKAMHPSSRSPQNSSGRKSPVQASQAATLQEQMAAVGGDDGSSSVSESSEGGFLSHVQPDELAGSSANTAQLQVGRAPSKARAFTTFPDPSQKEPSAGKKTTIIRFSNGDVKKITPDRRVIYYNANAQTTRTIKPCAKLCSFQSIVYLGQLCSEKGTS</sequence>
<protein>
    <submittedName>
        <fullName evidence="3">Uncharacterized protein</fullName>
    </submittedName>
</protein>
<proteinExistence type="inferred from homology"/>
<evidence type="ECO:0000313" key="3">
    <source>
        <dbReference type="Ensembl" id="ENSCJAP00000023574.5"/>
    </source>
</evidence>
<dbReference type="HOGENOM" id="CLU_1175097_0_0_1"/>
<evidence type="ECO:0000256" key="2">
    <source>
        <dbReference type="SAM" id="MobiDB-lite"/>
    </source>
</evidence>
<organism evidence="3 4">
    <name type="scientific">Callithrix jacchus</name>
    <name type="common">White-tufted-ear marmoset</name>
    <name type="synonym">Simia Jacchus</name>
    <dbReference type="NCBI Taxonomy" id="9483"/>
    <lineage>
        <taxon>Eukaryota</taxon>
        <taxon>Metazoa</taxon>
        <taxon>Chordata</taxon>
        <taxon>Craniata</taxon>
        <taxon>Vertebrata</taxon>
        <taxon>Euteleostomi</taxon>
        <taxon>Mammalia</taxon>
        <taxon>Eutheria</taxon>
        <taxon>Euarchontoglires</taxon>
        <taxon>Primates</taxon>
        <taxon>Haplorrhini</taxon>
        <taxon>Platyrrhini</taxon>
        <taxon>Cebidae</taxon>
        <taxon>Callitrichinae</taxon>
        <taxon>Callithrix</taxon>
        <taxon>Callithrix</taxon>
    </lineage>
</organism>
<feature type="compositionally biased region" description="Basic and acidic residues" evidence="2">
    <location>
        <begin position="22"/>
        <end position="32"/>
    </location>
</feature>
<dbReference type="InterPro" id="IPR047002">
    <property type="entry name" value="Tcp10_C_sf"/>
</dbReference>
<dbReference type="Proteomes" id="UP000008225">
    <property type="component" value="Chromosome 4"/>
</dbReference>
<keyword evidence="4" id="KW-1185">Reference proteome</keyword>
<dbReference type="InterPro" id="IPR026581">
    <property type="entry name" value="TCP10L/CENPJ"/>
</dbReference>
<feature type="region of interest" description="Disordered" evidence="2">
    <location>
        <begin position="151"/>
        <end position="234"/>
    </location>
</feature>
<dbReference type="AlphaFoldDB" id="F7I1J1"/>